<dbReference type="Gene3D" id="3.30.565.10">
    <property type="entry name" value="Histidine kinase-like ATPase, C-terminal domain"/>
    <property type="match status" value="1"/>
</dbReference>
<dbReference type="CDD" id="cd16936">
    <property type="entry name" value="HATPase_RsbW-like"/>
    <property type="match status" value="1"/>
</dbReference>
<evidence type="ECO:0000259" key="2">
    <source>
        <dbReference type="Pfam" id="PF13581"/>
    </source>
</evidence>
<protein>
    <submittedName>
        <fullName evidence="3">ATP-binding protein</fullName>
    </submittedName>
</protein>
<dbReference type="Pfam" id="PF13581">
    <property type="entry name" value="HATPase_c_2"/>
    <property type="match status" value="1"/>
</dbReference>
<dbReference type="InterPro" id="IPR050267">
    <property type="entry name" value="Anti-sigma-factor_SerPK"/>
</dbReference>
<keyword evidence="3" id="KW-0547">Nucleotide-binding</keyword>
<dbReference type="InterPro" id="IPR036890">
    <property type="entry name" value="HATPase_C_sf"/>
</dbReference>
<dbReference type="Proteomes" id="UP001596160">
    <property type="component" value="Unassembled WGS sequence"/>
</dbReference>
<dbReference type="EMBL" id="JBHSKP010000031">
    <property type="protein sequence ID" value="MFC5156246.1"/>
    <property type="molecule type" value="Genomic_DNA"/>
</dbReference>
<organism evidence="3 4">
    <name type="scientific">Streptomyces amakusaensis</name>
    <dbReference type="NCBI Taxonomy" id="67271"/>
    <lineage>
        <taxon>Bacteria</taxon>
        <taxon>Bacillati</taxon>
        <taxon>Actinomycetota</taxon>
        <taxon>Actinomycetes</taxon>
        <taxon>Kitasatosporales</taxon>
        <taxon>Streptomycetaceae</taxon>
        <taxon>Streptomyces</taxon>
    </lineage>
</organism>
<keyword evidence="1" id="KW-0808">Transferase</keyword>
<keyword evidence="1" id="KW-0418">Kinase</keyword>
<reference evidence="4" key="1">
    <citation type="journal article" date="2019" name="Int. J. Syst. Evol. Microbiol.">
        <title>The Global Catalogue of Microorganisms (GCM) 10K type strain sequencing project: providing services to taxonomists for standard genome sequencing and annotation.</title>
        <authorList>
            <consortium name="The Broad Institute Genomics Platform"/>
            <consortium name="The Broad Institute Genome Sequencing Center for Infectious Disease"/>
            <person name="Wu L."/>
            <person name="Ma J."/>
        </authorList>
    </citation>
    <scope>NUCLEOTIDE SEQUENCE [LARGE SCALE GENOMIC DNA]</scope>
    <source>
        <strain evidence="4">PCU 266</strain>
    </source>
</reference>
<evidence type="ECO:0000313" key="4">
    <source>
        <dbReference type="Proteomes" id="UP001596160"/>
    </source>
</evidence>
<feature type="domain" description="Histidine kinase/HSP90-like ATPase" evidence="2">
    <location>
        <begin position="54"/>
        <end position="138"/>
    </location>
</feature>
<comment type="caution">
    <text evidence="3">The sequence shown here is derived from an EMBL/GenBank/DDBJ whole genome shotgun (WGS) entry which is preliminary data.</text>
</comment>
<dbReference type="RefSeq" id="WP_344485043.1">
    <property type="nucleotide sequence ID" value="NZ_BAAASB010000027.1"/>
</dbReference>
<dbReference type="GO" id="GO:0005524">
    <property type="term" value="F:ATP binding"/>
    <property type="evidence" value="ECO:0007669"/>
    <property type="project" value="UniProtKB-KW"/>
</dbReference>
<dbReference type="PANTHER" id="PTHR35526">
    <property type="entry name" value="ANTI-SIGMA-F FACTOR RSBW-RELATED"/>
    <property type="match status" value="1"/>
</dbReference>
<dbReference type="PANTHER" id="PTHR35526:SF3">
    <property type="entry name" value="ANTI-SIGMA-F FACTOR RSBW"/>
    <property type="match status" value="1"/>
</dbReference>
<evidence type="ECO:0000256" key="1">
    <source>
        <dbReference type="ARBA" id="ARBA00022527"/>
    </source>
</evidence>
<keyword evidence="4" id="KW-1185">Reference proteome</keyword>
<proteinExistence type="predicted"/>
<keyword evidence="3" id="KW-0067">ATP-binding</keyword>
<accession>A0ABW0ATI8</accession>
<dbReference type="InterPro" id="IPR003594">
    <property type="entry name" value="HATPase_dom"/>
</dbReference>
<keyword evidence="1" id="KW-0723">Serine/threonine-protein kinase</keyword>
<dbReference type="SUPFAM" id="SSF55874">
    <property type="entry name" value="ATPase domain of HSP90 chaperone/DNA topoisomerase II/histidine kinase"/>
    <property type="match status" value="1"/>
</dbReference>
<sequence>MPITTAAPRAEIVTGFDVSLLRTGSGEAMSAQDRTWPGLMRRAGRAHLGIWELEGLVEKVELLVSELVTNGFQHGRGATVEVRLWRTKGYVCMEVSSGGGKTVPCVREAGPMEERGRGLWLVDLLADAWGVTPDGACTWCLVDVPAAAPAES</sequence>
<gene>
    <name evidence="3" type="ORF">ACFPRH_31495</name>
</gene>
<name>A0ABW0ATI8_9ACTN</name>
<evidence type="ECO:0000313" key="3">
    <source>
        <dbReference type="EMBL" id="MFC5156246.1"/>
    </source>
</evidence>